<gene>
    <name evidence="2" type="ORF">BZL29_4980</name>
</gene>
<proteinExistence type="predicted"/>
<name>A0A1V3X331_MYCKA</name>
<dbReference type="AlphaFoldDB" id="A0A1V3X331"/>
<evidence type="ECO:0000313" key="2">
    <source>
        <dbReference type="EMBL" id="OOK72911.1"/>
    </source>
</evidence>
<accession>A0A1V3X331</accession>
<feature type="compositionally biased region" description="Polar residues" evidence="1">
    <location>
        <begin position="25"/>
        <end position="38"/>
    </location>
</feature>
<dbReference type="Proteomes" id="UP000188532">
    <property type="component" value="Unassembled WGS sequence"/>
</dbReference>
<evidence type="ECO:0000256" key="1">
    <source>
        <dbReference type="SAM" id="MobiDB-lite"/>
    </source>
</evidence>
<protein>
    <submittedName>
        <fullName evidence="2">Uncharacterized protein</fullName>
    </submittedName>
</protein>
<evidence type="ECO:0000313" key="3">
    <source>
        <dbReference type="Proteomes" id="UP000188532"/>
    </source>
</evidence>
<organism evidence="2 3">
    <name type="scientific">Mycobacterium kansasii</name>
    <dbReference type="NCBI Taxonomy" id="1768"/>
    <lineage>
        <taxon>Bacteria</taxon>
        <taxon>Bacillati</taxon>
        <taxon>Actinomycetota</taxon>
        <taxon>Actinomycetes</taxon>
        <taxon>Mycobacteriales</taxon>
        <taxon>Mycobacteriaceae</taxon>
        <taxon>Mycobacterium</taxon>
    </lineage>
</organism>
<reference evidence="2 3" key="1">
    <citation type="submission" date="2017-02" db="EMBL/GenBank/DDBJ databases">
        <title>Complete genome sequences of Mycobacterium kansasii strains isolated from rhesus macaques.</title>
        <authorList>
            <person name="Panda A."/>
            <person name="Nagaraj S."/>
            <person name="Zhao X."/>
            <person name="Tettelin H."/>
            <person name="Detolla L.J."/>
        </authorList>
    </citation>
    <scope>NUCLEOTIDE SEQUENCE [LARGE SCALE GENOMIC DNA]</scope>
    <source>
        <strain evidence="2 3">11-3469</strain>
    </source>
</reference>
<feature type="region of interest" description="Disordered" evidence="1">
    <location>
        <begin position="15"/>
        <end position="38"/>
    </location>
</feature>
<sequence>MHLLPVPAAYLHWATSGRTPATPGDFNTKSKSPRNTWT</sequence>
<comment type="caution">
    <text evidence="2">The sequence shown here is derived from an EMBL/GenBank/DDBJ whole genome shotgun (WGS) entry which is preliminary data.</text>
</comment>
<dbReference type="EMBL" id="MVBN01000005">
    <property type="protein sequence ID" value="OOK72911.1"/>
    <property type="molecule type" value="Genomic_DNA"/>
</dbReference>